<dbReference type="PRINTS" id="PR00111">
    <property type="entry name" value="ABHYDROLASE"/>
</dbReference>
<dbReference type="EMBL" id="KN880433">
    <property type="protein sequence ID" value="KIY73882.1"/>
    <property type="molecule type" value="Genomic_DNA"/>
</dbReference>
<comment type="similarity">
    <text evidence="2">Belongs to the AB hydrolase superfamily. Epoxide hydrolase family.</text>
</comment>
<dbReference type="Pfam" id="PF00561">
    <property type="entry name" value="Abhydrolase_1"/>
    <property type="match status" value="1"/>
</dbReference>
<keyword evidence="1 4" id="KW-0378">Hydrolase</keyword>
<evidence type="ECO:0000256" key="2">
    <source>
        <dbReference type="ARBA" id="ARBA00038334"/>
    </source>
</evidence>
<accession>A0A0D7BTZ5</accession>
<organism evidence="4 5">
    <name type="scientific">Cylindrobasidium torrendii FP15055 ss-10</name>
    <dbReference type="NCBI Taxonomy" id="1314674"/>
    <lineage>
        <taxon>Eukaryota</taxon>
        <taxon>Fungi</taxon>
        <taxon>Dikarya</taxon>
        <taxon>Basidiomycota</taxon>
        <taxon>Agaricomycotina</taxon>
        <taxon>Agaricomycetes</taxon>
        <taxon>Agaricomycetidae</taxon>
        <taxon>Agaricales</taxon>
        <taxon>Marasmiineae</taxon>
        <taxon>Physalacriaceae</taxon>
        <taxon>Cylindrobasidium</taxon>
    </lineage>
</organism>
<feature type="domain" description="AB hydrolase-1" evidence="3">
    <location>
        <begin position="41"/>
        <end position="309"/>
    </location>
</feature>
<dbReference type="InterPro" id="IPR029058">
    <property type="entry name" value="AB_hydrolase_fold"/>
</dbReference>
<evidence type="ECO:0000313" key="4">
    <source>
        <dbReference type="EMBL" id="KIY73882.1"/>
    </source>
</evidence>
<sequence>MKMDPADPSTFNHKTARLPSGRTYHYVDEFTGPEKCRESTPVLLCLHGFPDSWYGWRYQIGPWARKGFRVVVPSMLGYGGTDKPDDAAEYTSKKLCADLVALLDVLNISQPIVVGHDWGSHTAARFALWHPDRLRALIIISVPYTPPARKYVSIESIGERFPNLRYQALFSEPRTTQVVENMLPMFLRMVFASPRATGGGFTNIEKWGQITPQEIEARPSVLTPAEYEFYLKELGKGMNGPLNYYRTTKLRYEEERDLPANLRSDLPVLFLWGTMDTTTVGPVIRKAHKFVERLQDVGLEGKGHWVLVEARELVTNHILGWLDSQCIAPREIESRHKL</sequence>
<dbReference type="InterPro" id="IPR000639">
    <property type="entry name" value="Epox_hydrolase-like"/>
</dbReference>
<dbReference type="Gene3D" id="3.40.50.1820">
    <property type="entry name" value="alpha/beta hydrolase"/>
    <property type="match status" value="1"/>
</dbReference>
<protein>
    <submittedName>
        <fullName evidence="4">Alpha/beta-hydrolase</fullName>
    </submittedName>
</protein>
<dbReference type="PRINTS" id="PR00412">
    <property type="entry name" value="EPOXHYDRLASE"/>
</dbReference>
<name>A0A0D7BTZ5_9AGAR</name>
<dbReference type="GO" id="GO:0016787">
    <property type="term" value="F:hydrolase activity"/>
    <property type="evidence" value="ECO:0007669"/>
    <property type="project" value="UniProtKB-KW"/>
</dbReference>
<reference evidence="4 5" key="1">
    <citation type="journal article" date="2015" name="Fungal Genet. Biol.">
        <title>Evolution of novel wood decay mechanisms in Agaricales revealed by the genome sequences of Fistulina hepatica and Cylindrobasidium torrendii.</title>
        <authorList>
            <person name="Floudas D."/>
            <person name="Held B.W."/>
            <person name="Riley R."/>
            <person name="Nagy L.G."/>
            <person name="Koehler G."/>
            <person name="Ransdell A.S."/>
            <person name="Younus H."/>
            <person name="Chow J."/>
            <person name="Chiniquy J."/>
            <person name="Lipzen A."/>
            <person name="Tritt A."/>
            <person name="Sun H."/>
            <person name="Haridas S."/>
            <person name="LaButti K."/>
            <person name="Ohm R.A."/>
            <person name="Kues U."/>
            <person name="Blanchette R.A."/>
            <person name="Grigoriev I.V."/>
            <person name="Minto R.E."/>
            <person name="Hibbett D.S."/>
        </authorList>
    </citation>
    <scope>NUCLEOTIDE SEQUENCE [LARGE SCALE GENOMIC DNA]</scope>
    <source>
        <strain evidence="4 5">FP15055 ss-10</strain>
    </source>
</reference>
<dbReference type="OrthoDB" id="284184at2759"/>
<evidence type="ECO:0000259" key="3">
    <source>
        <dbReference type="Pfam" id="PF00561"/>
    </source>
</evidence>
<evidence type="ECO:0000256" key="1">
    <source>
        <dbReference type="ARBA" id="ARBA00022801"/>
    </source>
</evidence>
<proteinExistence type="inferred from homology"/>
<evidence type="ECO:0000313" key="5">
    <source>
        <dbReference type="Proteomes" id="UP000054007"/>
    </source>
</evidence>
<dbReference type="SUPFAM" id="SSF53474">
    <property type="entry name" value="alpha/beta-Hydrolases"/>
    <property type="match status" value="1"/>
</dbReference>
<keyword evidence="5" id="KW-1185">Reference proteome</keyword>
<dbReference type="Proteomes" id="UP000054007">
    <property type="component" value="Unassembled WGS sequence"/>
</dbReference>
<dbReference type="PANTHER" id="PTHR43329">
    <property type="entry name" value="EPOXIDE HYDROLASE"/>
    <property type="match status" value="1"/>
</dbReference>
<dbReference type="InterPro" id="IPR000073">
    <property type="entry name" value="AB_hydrolase_1"/>
</dbReference>
<dbReference type="STRING" id="1314674.A0A0D7BTZ5"/>
<gene>
    <name evidence="4" type="ORF">CYLTODRAFT_153312</name>
</gene>
<dbReference type="AlphaFoldDB" id="A0A0D7BTZ5"/>